<evidence type="ECO:0000313" key="12">
    <source>
        <dbReference type="EnsemblMetazoa" id="CapteP174120"/>
    </source>
</evidence>
<evidence type="ECO:0000259" key="9">
    <source>
        <dbReference type="Pfam" id="PF12260"/>
    </source>
</evidence>
<keyword evidence="6" id="KW-1133">Transmembrane helix</keyword>
<evidence type="ECO:0000256" key="6">
    <source>
        <dbReference type="ARBA" id="ARBA00022989"/>
    </source>
</evidence>
<evidence type="ECO:0000256" key="3">
    <source>
        <dbReference type="ARBA" id="ARBA00022692"/>
    </source>
</evidence>
<dbReference type="OrthoDB" id="8860232at2759"/>
<proteinExistence type="inferred from homology"/>
<dbReference type="EnsemblMetazoa" id="CapteT174120">
    <property type="protein sequence ID" value="CapteP174120"/>
    <property type="gene ID" value="CapteG174120"/>
</dbReference>
<evidence type="ECO:0000259" key="10">
    <source>
        <dbReference type="Pfam" id="PF14875"/>
    </source>
</evidence>
<dbReference type="Pfam" id="PF14875">
    <property type="entry name" value="PIP49_N"/>
    <property type="match status" value="1"/>
</dbReference>
<dbReference type="PANTHER" id="PTHR21093:SF6">
    <property type="entry name" value="EF-HAND DOMAIN-CONTAINING PROTEIN"/>
    <property type="match status" value="1"/>
</dbReference>
<evidence type="ECO:0000256" key="5">
    <source>
        <dbReference type="ARBA" id="ARBA00022968"/>
    </source>
</evidence>
<evidence type="ECO:0008006" key="14">
    <source>
        <dbReference type="Google" id="ProtNLM"/>
    </source>
</evidence>
<dbReference type="EMBL" id="AMQN01007085">
    <property type="status" value="NOT_ANNOTATED_CDS"/>
    <property type="molecule type" value="Genomic_DNA"/>
</dbReference>
<dbReference type="InterPro" id="IPR022049">
    <property type="entry name" value="FAM69_kinase_dom"/>
</dbReference>
<evidence type="ECO:0000256" key="8">
    <source>
        <dbReference type="ARBA" id="ARBA00023157"/>
    </source>
</evidence>
<comment type="similarity">
    <text evidence="2">Belongs to the DIPK family.</text>
</comment>
<name>R7UVG2_CAPTE</name>
<feature type="domain" description="FAM69 N-terminal" evidence="10">
    <location>
        <begin position="8"/>
        <end position="112"/>
    </location>
</feature>
<comment type="subcellular location">
    <subcellularLocation>
        <location evidence="1">Endoplasmic reticulum membrane</location>
        <topology evidence="1">Single-pass type II membrane protein</topology>
    </subcellularLocation>
</comment>
<dbReference type="GO" id="GO:0005789">
    <property type="term" value="C:endoplasmic reticulum membrane"/>
    <property type="evidence" value="ECO:0007669"/>
    <property type="project" value="UniProtKB-SubCell"/>
</dbReference>
<keyword evidence="8" id="KW-1015">Disulfide bond</keyword>
<reference evidence="12" key="3">
    <citation type="submission" date="2015-06" db="UniProtKB">
        <authorList>
            <consortium name="EnsemblMetazoa"/>
        </authorList>
    </citation>
    <scope>IDENTIFICATION</scope>
</reference>
<dbReference type="InterPro" id="IPR029244">
    <property type="entry name" value="FAM69_N"/>
</dbReference>
<evidence type="ECO:0000256" key="7">
    <source>
        <dbReference type="ARBA" id="ARBA00023136"/>
    </source>
</evidence>
<sequence length="359" mass="41180">MLFLVLQCQLYEDGVVDGNLCSKLCRTKTLQIHNCYDMESNYRVKILQVFYTNQTVIKVHNNRFRESALDRYELDVIYRFPEEGSHMEHFRVMVKSFLNHKLARGDHLDLVTKLMDYADCNHDGKVSLAEAKSLWALLQHTDFLVAFVFQASEYIPKLLGSCGDLFALERVSYPKLYDRNNSSWLSYLFPNSYTWNFPSWHNRGRVAVSLLEFALDAYQHDSEASFHMCDLQPSTIGHNSQYDVRVIELKNMITQRELAISFSQTPCLDNANCVIGTTCLGSCNSSTAKCNPGVMRPNLYHICQLLQPYLAPSIPRDIKGDLMNLWDACFALSSNSSDLELNHSLVLINLKSLLWNEIS</sequence>
<dbReference type="AlphaFoldDB" id="R7UVG2"/>
<evidence type="ECO:0000256" key="4">
    <source>
        <dbReference type="ARBA" id="ARBA00022824"/>
    </source>
</evidence>
<dbReference type="PANTHER" id="PTHR21093">
    <property type="entry name" value="DIVERGENT PROTEIN KINASE DOMAIN 1C-RELATED"/>
    <property type="match status" value="1"/>
</dbReference>
<organism evidence="11">
    <name type="scientific">Capitella teleta</name>
    <name type="common">Polychaete worm</name>
    <dbReference type="NCBI Taxonomy" id="283909"/>
    <lineage>
        <taxon>Eukaryota</taxon>
        <taxon>Metazoa</taxon>
        <taxon>Spiralia</taxon>
        <taxon>Lophotrochozoa</taxon>
        <taxon>Annelida</taxon>
        <taxon>Polychaeta</taxon>
        <taxon>Sedentaria</taxon>
        <taxon>Scolecida</taxon>
        <taxon>Capitellidae</taxon>
        <taxon>Capitella</taxon>
    </lineage>
</organism>
<accession>R7UVG2</accession>
<dbReference type="EMBL" id="KB299944">
    <property type="protein sequence ID" value="ELU07386.1"/>
    <property type="molecule type" value="Genomic_DNA"/>
</dbReference>
<keyword evidence="4" id="KW-0256">Endoplasmic reticulum</keyword>
<protein>
    <recommendedName>
        <fullName evidence="14">EF-hand domain-containing protein</fullName>
    </recommendedName>
</protein>
<keyword evidence="7" id="KW-0472">Membrane</keyword>
<dbReference type="Proteomes" id="UP000014760">
    <property type="component" value="Unassembled WGS sequence"/>
</dbReference>
<dbReference type="HOGENOM" id="CLU_039177_0_0_1"/>
<evidence type="ECO:0000313" key="11">
    <source>
        <dbReference type="EMBL" id="ELU07386.1"/>
    </source>
</evidence>
<reference evidence="13" key="1">
    <citation type="submission" date="2012-12" db="EMBL/GenBank/DDBJ databases">
        <authorList>
            <person name="Hellsten U."/>
            <person name="Grimwood J."/>
            <person name="Chapman J.A."/>
            <person name="Shapiro H."/>
            <person name="Aerts A."/>
            <person name="Otillar R.P."/>
            <person name="Terry A.Y."/>
            <person name="Boore J.L."/>
            <person name="Simakov O."/>
            <person name="Marletaz F."/>
            <person name="Cho S.-J."/>
            <person name="Edsinger-Gonzales E."/>
            <person name="Havlak P."/>
            <person name="Kuo D.-H."/>
            <person name="Larsson T."/>
            <person name="Lv J."/>
            <person name="Arendt D."/>
            <person name="Savage R."/>
            <person name="Osoegawa K."/>
            <person name="de Jong P."/>
            <person name="Lindberg D.R."/>
            <person name="Seaver E.C."/>
            <person name="Weisblat D.A."/>
            <person name="Putnam N.H."/>
            <person name="Grigoriev I.V."/>
            <person name="Rokhsar D.S."/>
        </authorList>
    </citation>
    <scope>NUCLEOTIDE SEQUENCE</scope>
    <source>
        <strain evidence="13">I ESC-2004</strain>
    </source>
</reference>
<evidence type="ECO:0000256" key="1">
    <source>
        <dbReference type="ARBA" id="ARBA00004648"/>
    </source>
</evidence>
<feature type="domain" description="FAM69 protein-kinase" evidence="9">
    <location>
        <begin position="134"/>
        <end position="331"/>
    </location>
</feature>
<evidence type="ECO:0000313" key="13">
    <source>
        <dbReference type="Proteomes" id="UP000014760"/>
    </source>
</evidence>
<evidence type="ECO:0000256" key="2">
    <source>
        <dbReference type="ARBA" id="ARBA00006338"/>
    </source>
</evidence>
<reference evidence="11 13" key="2">
    <citation type="journal article" date="2013" name="Nature">
        <title>Insights into bilaterian evolution from three spiralian genomes.</title>
        <authorList>
            <person name="Simakov O."/>
            <person name="Marletaz F."/>
            <person name="Cho S.J."/>
            <person name="Edsinger-Gonzales E."/>
            <person name="Havlak P."/>
            <person name="Hellsten U."/>
            <person name="Kuo D.H."/>
            <person name="Larsson T."/>
            <person name="Lv J."/>
            <person name="Arendt D."/>
            <person name="Savage R."/>
            <person name="Osoegawa K."/>
            <person name="de Jong P."/>
            <person name="Grimwood J."/>
            <person name="Chapman J.A."/>
            <person name="Shapiro H."/>
            <person name="Aerts A."/>
            <person name="Otillar R.P."/>
            <person name="Terry A.Y."/>
            <person name="Boore J.L."/>
            <person name="Grigoriev I.V."/>
            <person name="Lindberg D.R."/>
            <person name="Seaver E.C."/>
            <person name="Weisblat D.A."/>
            <person name="Putnam N.H."/>
            <person name="Rokhsar D.S."/>
        </authorList>
    </citation>
    <scope>NUCLEOTIDE SEQUENCE</scope>
    <source>
        <strain evidence="11 13">I ESC-2004</strain>
    </source>
</reference>
<keyword evidence="13" id="KW-1185">Reference proteome</keyword>
<keyword evidence="3" id="KW-0812">Transmembrane</keyword>
<gene>
    <name evidence="11" type="ORF">CAPTEDRAFT_174120</name>
</gene>
<keyword evidence="5" id="KW-0735">Signal-anchor</keyword>
<dbReference type="Pfam" id="PF12260">
    <property type="entry name" value="PIP49_C"/>
    <property type="match status" value="1"/>
</dbReference>
<dbReference type="OMA" id="YMRIKYL"/>